<sequence length="84" mass="8367">MDDIINKAAGIASLAGSAVMFSPVGMPFVFHGLSGIVVGGLGLYAAGKVAGMVTEQAAQPPSHSAEGQEPDVVQTPSTGKGQQE</sequence>
<reference evidence="3" key="1">
    <citation type="journal article" date="2020" name="mSystems">
        <title>Genome- and Community-Level Interaction Insights into Carbon Utilization and Element Cycling Functions of Hydrothermarchaeota in Hydrothermal Sediment.</title>
        <authorList>
            <person name="Zhou Z."/>
            <person name="Liu Y."/>
            <person name="Xu W."/>
            <person name="Pan J."/>
            <person name="Luo Z.H."/>
            <person name="Li M."/>
        </authorList>
    </citation>
    <scope>NUCLEOTIDE SEQUENCE [LARGE SCALE GENOMIC DNA]</scope>
    <source>
        <strain evidence="3">SpSt-1181</strain>
    </source>
</reference>
<keyword evidence="2" id="KW-1133">Transmembrane helix</keyword>
<keyword evidence="2" id="KW-0812">Transmembrane</keyword>
<dbReference type="EMBL" id="DSBW01000221">
    <property type="protein sequence ID" value="HED31941.1"/>
    <property type="molecule type" value="Genomic_DNA"/>
</dbReference>
<gene>
    <name evidence="3" type="ORF">ENN50_09775</name>
</gene>
<feature type="region of interest" description="Disordered" evidence="1">
    <location>
        <begin position="55"/>
        <end position="84"/>
    </location>
</feature>
<protein>
    <submittedName>
        <fullName evidence="3">Uncharacterized protein</fullName>
    </submittedName>
</protein>
<evidence type="ECO:0000256" key="2">
    <source>
        <dbReference type="SAM" id="Phobius"/>
    </source>
</evidence>
<organism evidence="3">
    <name type="scientific">Prosthecochloris aestuarii</name>
    <dbReference type="NCBI Taxonomy" id="1102"/>
    <lineage>
        <taxon>Bacteria</taxon>
        <taxon>Pseudomonadati</taxon>
        <taxon>Chlorobiota</taxon>
        <taxon>Chlorobiia</taxon>
        <taxon>Chlorobiales</taxon>
        <taxon>Chlorobiaceae</taxon>
        <taxon>Prosthecochloris</taxon>
    </lineage>
</organism>
<comment type="caution">
    <text evidence="3">The sequence shown here is derived from an EMBL/GenBank/DDBJ whole genome shotgun (WGS) entry which is preliminary data.</text>
</comment>
<keyword evidence="2" id="KW-0472">Membrane</keyword>
<proteinExistence type="predicted"/>
<evidence type="ECO:0000313" key="3">
    <source>
        <dbReference type="EMBL" id="HED31941.1"/>
    </source>
</evidence>
<evidence type="ECO:0000256" key="1">
    <source>
        <dbReference type="SAM" id="MobiDB-lite"/>
    </source>
</evidence>
<feature type="compositionally biased region" description="Polar residues" evidence="1">
    <location>
        <begin position="74"/>
        <end position="84"/>
    </location>
</feature>
<name>A0A831SQR3_PROAE</name>
<dbReference type="AlphaFoldDB" id="A0A831SQR3"/>
<dbReference type="Proteomes" id="UP000886335">
    <property type="component" value="Unassembled WGS sequence"/>
</dbReference>
<accession>A0A831SQR3</accession>
<feature type="transmembrane region" description="Helical" evidence="2">
    <location>
        <begin position="28"/>
        <end position="46"/>
    </location>
</feature>